<dbReference type="Proteomes" id="UP001041814">
    <property type="component" value="Unassembled WGS sequence"/>
</dbReference>
<comment type="caution">
    <text evidence="2">The sequence shown here is derived from an EMBL/GenBank/DDBJ whole genome shotgun (WGS) entry which is preliminary data.</text>
</comment>
<reference evidence="2" key="2">
    <citation type="journal article" date="2020" name="Microorganisms">
        <title>Osmotic Adaptation and Compatible Solute Biosynthesis of Phototrophic Bacteria as Revealed from Genome Analyses.</title>
        <authorList>
            <person name="Imhoff J.F."/>
            <person name="Rahn T."/>
            <person name="Kunzel S."/>
            <person name="Keller A."/>
            <person name="Neulinger S.C."/>
        </authorList>
    </citation>
    <scope>NUCLEOTIDE SEQUENCE</scope>
    <source>
        <strain evidence="2">IM 151</strain>
    </source>
</reference>
<protein>
    <submittedName>
        <fullName evidence="2">Uncharacterized protein</fullName>
    </submittedName>
</protein>
<evidence type="ECO:0000313" key="3">
    <source>
        <dbReference type="Proteomes" id="UP001041814"/>
    </source>
</evidence>
<gene>
    <name evidence="2" type="ORF">CKO43_05875</name>
</gene>
<organism evidence="2 3">
    <name type="scientific">Rubrivivax gelatinosus</name>
    <name type="common">Rhodocyclus gelatinosus</name>
    <name type="synonym">Rhodopseudomonas gelatinosa</name>
    <dbReference type="NCBI Taxonomy" id="28068"/>
    <lineage>
        <taxon>Bacteria</taxon>
        <taxon>Pseudomonadati</taxon>
        <taxon>Pseudomonadota</taxon>
        <taxon>Betaproteobacteria</taxon>
        <taxon>Burkholderiales</taxon>
        <taxon>Sphaerotilaceae</taxon>
        <taxon>Rubrivivax</taxon>
    </lineage>
</organism>
<evidence type="ECO:0000256" key="1">
    <source>
        <dbReference type="SAM" id="MobiDB-lite"/>
    </source>
</evidence>
<sequence>MSSAAAAWMPIEDRARPEPPASDFCWRSEAFAEDLGDCAAPAGAGPAPLRAVLHAAGFRSSELRADKYR</sequence>
<accession>A0ABS1DTK7</accession>
<dbReference type="EMBL" id="NRRU01000015">
    <property type="protein sequence ID" value="MBK1712305.1"/>
    <property type="molecule type" value="Genomic_DNA"/>
</dbReference>
<proteinExistence type="predicted"/>
<name>A0ABS1DTK7_RUBGE</name>
<reference evidence="2" key="1">
    <citation type="submission" date="2017-08" db="EMBL/GenBank/DDBJ databases">
        <authorList>
            <person name="Imhoff J.F."/>
            <person name="Rahn T."/>
            <person name="Kuenzel S."/>
            <person name="Neulinger S.C."/>
        </authorList>
    </citation>
    <scope>NUCLEOTIDE SEQUENCE</scope>
    <source>
        <strain evidence="2">IM 151</strain>
    </source>
</reference>
<evidence type="ECO:0000313" key="2">
    <source>
        <dbReference type="EMBL" id="MBK1712305.1"/>
    </source>
</evidence>
<dbReference type="RefSeq" id="WP_200378140.1">
    <property type="nucleotide sequence ID" value="NZ_NRRU01000015.1"/>
</dbReference>
<keyword evidence="3" id="KW-1185">Reference proteome</keyword>
<feature type="region of interest" description="Disordered" evidence="1">
    <location>
        <begin position="1"/>
        <end position="20"/>
    </location>
</feature>